<gene>
    <name evidence="1" type="ORF">OUZ56_008613</name>
</gene>
<protein>
    <submittedName>
        <fullName evidence="1">Uncharacterized protein</fullName>
    </submittedName>
</protein>
<organism evidence="1 2">
    <name type="scientific">Daphnia magna</name>
    <dbReference type="NCBI Taxonomy" id="35525"/>
    <lineage>
        <taxon>Eukaryota</taxon>
        <taxon>Metazoa</taxon>
        <taxon>Ecdysozoa</taxon>
        <taxon>Arthropoda</taxon>
        <taxon>Crustacea</taxon>
        <taxon>Branchiopoda</taxon>
        <taxon>Diplostraca</taxon>
        <taxon>Cladocera</taxon>
        <taxon>Anomopoda</taxon>
        <taxon>Daphniidae</taxon>
        <taxon>Daphnia</taxon>
    </lineage>
</organism>
<sequence>MCLKSSPISPSPISFRSAASELSAEILSTLGTLRIWLKIFWPQWQEKSTLERRNGMKSND</sequence>
<dbReference type="Proteomes" id="UP001234178">
    <property type="component" value="Unassembled WGS sequence"/>
</dbReference>
<evidence type="ECO:0000313" key="1">
    <source>
        <dbReference type="EMBL" id="KAK4023187.1"/>
    </source>
</evidence>
<name>A0ABR0ADI3_9CRUS</name>
<accession>A0ABR0ADI3</accession>
<keyword evidence="2" id="KW-1185">Reference proteome</keyword>
<dbReference type="EMBL" id="JAOYFB010000037">
    <property type="protein sequence ID" value="KAK4023187.1"/>
    <property type="molecule type" value="Genomic_DNA"/>
</dbReference>
<comment type="caution">
    <text evidence="1">The sequence shown here is derived from an EMBL/GenBank/DDBJ whole genome shotgun (WGS) entry which is preliminary data.</text>
</comment>
<proteinExistence type="predicted"/>
<evidence type="ECO:0000313" key="2">
    <source>
        <dbReference type="Proteomes" id="UP001234178"/>
    </source>
</evidence>
<reference evidence="1 2" key="1">
    <citation type="journal article" date="2023" name="Nucleic Acids Res.">
        <title>The hologenome of Daphnia magna reveals possible DNA methylation and microbiome-mediated evolution of the host genome.</title>
        <authorList>
            <person name="Chaturvedi A."/>
            <person name="Li X."/>
            <person name="Dhandapani V."/>
            <person name="Marshall H."/>
            <person name="Kissane S."/>
            <person name="Cuenca-Cambronero M."/>
            <person name="Asole G."/>
            <person name="Calvet F."/>
            <person name="Ruiz-Romero M."/>
            <person name="Marangio P."/>
            <person name="Guigo R."/>
            <person name="Rago D."/>
            <person name="Mirbahai L."/>
            <person name="Eastwood N."/>
            <person name="Colbourne J.K."/>
            <person name="Zhou J."/>
            <person name="Mallon E."/>
            <person name="Orsini L."/>
        </authorList>
    </citation>
    <scope>NUCLEOTIDE SEQUENCE [LARGE SCALE GENOMIC DNA]</scope>
    <source>
        <strain evidence="1">LRV0_1</strain>
    </source>
</reference>